<dbReference type="PROSITE" id="PS00330">
    <property type="entry name" value="HEMOLYSIN_CALCIUM"/>
    <property type="match status" value="2"/>
</dbReference>
<evidence type="ECO:0000256" key="2">
    <source>
        <dbReference type="ARBA" id="ARBA00022525"/>
    </source>
</evidence>
<organism evidence="4 5">
    <name type="scientific">Ascidiaceihabitans donghaensis</name>
    <dbReference type="NCBI Taxonomy" id="1510460"/>
    <lineage>
        <taxon>Bacteria</taxon>
        <taxon>Pseudomonadati</taxon>
        <taxon>Pseudomonadota</taxon>
        <taxon>Alphaproteobacteria</taxon>
        <taxon>Rhodobacterales</taxon>
        <taxon>Paracoccaceae</taxon>
        <taxon>Ascidiaceihabitans</taxon>
    </lineage>
</organism>
<dbReference type="AlphaFoldDB" id="A0A2R8BFX8"/>
<dbReference type="GO" id="GO:0005509">
    <property type="term" value="F:calcium ion binding"/>
    <property type="evidence" value="ECO:0007669"/>
    <property type="project" value="InterPro"/>
</dbReference>
<dbReference type="Gene3D" id="2.150.10.10">
    <property type="entry name" value="Serralysin-like metalloprotease, C-terminal"/>
    <property type="match status" value="5"/>
</dbReference>
<accession>A0A2R8BFX8</accession>
<keyword evidence="2" id="KW-0964">Secreted</keyword>
<dbReference type="InterPro" id="IPR050557">
    <property type="entry name" value="RTX_toxin/Mannuronan_C5-epim"/>
</dbReference>
<feature type="region of interest" description="Disordered" evidence="3">
    <location>
        <begin position="318"/>
        <end position="338"/>
    </location>
</feature>
<name>A0A2R8BFX8_9RHOB</name>
<dbReference type="InterPro" id="IPR001343">
    <property type="entry name" value="Hemolysn_Ca-bd"/>
</dbReference>
<dbReference type="InterPro" id="IPR018511">
    <property type="entry name" value="Hemolysin-typ_Ca-bd_CS"/>
</dbReference>
<dbReference type="GO" id="GO:0005576">
    <property type="term" value="C:extracellular region"/>
    <property type="evidence" value="ECO:0007669"/>
    <property type="project" value="UniProtKB-SubCell"/>
</dbReference>
<keyword evidence="5" id="KW-1185">Reference proteome</keyword>
<dbReference type="RefSeq" id="WP_108829012.1">
    <property type="nucleotide sequence ID" value="NZ_OMOR01000001.1"/>
</dbReference>
<dbReference type="Pfam" id="PF00353">
    <property type="entry name" value="HemolysinCabind"/>
    <property type="match status" value="5"/>
</dbReference>
<comment type="subcellular location">
    <subcellularLocation>
        <location evidence="1">Secreted</location>
    </subcellularLocation>
</comment>
<dbReference type="EMBL" id="OMOR01000001">
    <property type="protein sequence ID" value="SPH22004.1"/>
    <property type="molecule type" value="Genomic_DNA"/>
</dbReference>
<dbReference type="PRINTS" id="PR00313">
    <property type="entry name" value="CABNDNGRPT"/>
</dbReference>
<proteinExistence type="predicted"/>
<evidence type="ECO:0000256" key="1">
    <source>
        <dbReference type="ARBA" id="ARBA00004613"/>
    </source>
</evidence>
<reference evidence="4 5" key="1">
    <citation type="submission" date="2018-03" db="EMBL/GenBank/DDBJ databases">
        <authorList>
            <person name="Keele B.F."/>
        </authorList>
    </citation>
    <scope>NUCLEOTIDE SEQUENCE [LARGE SCALE GENOMIC DNA]</scope>
    <source>
        <strain evidence="4 5">CECT 8599</strain>
    </source>
</reference>
<gene>
    <name evidence="4" type="primary">ltxA_11</name>
    <name evidence="4" type="ORF">ASD8599_02750</name>
</gene>
<dbReference type="InterPro" id="IPR011049">
    <property type="entry name" value="Serralysin-like_metalloprot_C"/>
</dbReference>
<evidence type="ECO:0000313" key="5">
    <source>
        <dbReference type="Proteomes" id="UP000244880"/>
    </source>
</evidence>
<protein>
    <submittedName>
        <fullName evidence="4">Leukotoxin</fullName>
    </submittedName>
</protein>
<sequence length="498" mass="52521">MLAILGDNSKNFITSKATGQSQIHIRAKAGDDDVTLSFDNNLYVPAKQNEVNAHHVYGSFGRDTFRFENTSNVTQSNARVVGRIDDFDPSQDRIVVDGRTVDLANLPNNVRIVAHQDQQWILINGNILYALEGARRTGPDADSEERHFIDWPSAWLNGVPSSADVPWVDPTNFVPASAYVPGARLIYGTQQNPKGSNGADHIFAEKNPGQTDQLIKGNGGDDVIDAAQGHDTIYGGDGHDRIAGGTDRDLVFAGSGNDIVWGGTENDILKGQNGNDYLYGGSGRDDLSGGSGNDFTYGQAGNDVLFGRAGNDRMAGGDGNDRLVGGHGNDVMRGDKGNDKVFGQTGDDTVIGGNGGDLLDGGAGHDLINGGSGNDILFGGDGNDLMNGNKNNDSLRGNKGADTLIGGAGDDVLRGGFAADTFVFSTGHGRDIIRDFKVDQRGEVIDLSAVGSVNHFADLMNNHISQGATGVVIDTGSGNSILLQGVGLNELDRDDFIF</sequence>
<dbReference type="Proteomes" id="UP000244880">
    <property type="component" value="Unassembled WGS sequence"/>
</dbReference>
<dbReference type="SUPFAM" id="SSF51120">
    <property type="entry name" value="beta-Roll"/>
    <property type="match status" value="3"/>
</dbReference>
<evidence type="ECO:0000256" key="3">
    <source>
        <dbReference type="SAM" id="MobiDB-lite"/>
    </source>
</evidence>
<evidence type="ECO:0000313" key="4">
    <source>
        <dbReference type="EMBL" id="SPH22004.1"/>
    </source>
</evidence>
<dbReference type="OrthoDB" id="733404at2"/>
<dbReference type="PANTHER" id="PTHR38340">
    <property type="entry name" value="S-LAYER PROTEIN"/>
    <property type="match status" value="1"/>
</dbReference>
<dbReference type="PANTHER" id="PTHR38340:SF1">
    <property type="entry name" value="S-LAYER PROTEIN"/>
    <property type="match status" value="1"/>
</dbReference>